<dbReference type="SUPFAM" id="SSF54495">
    <property type="entry name" value="UBC-like"/>
    <property type="match status" value="1"/>
</dbReference>
<dbReference type="SMART" id="SM00212">
    <property type="entry name" value="UBCc"/>
    <property type="match status" value="1"/>
</dbReference>
<dbReference type="PANTHER" id="PTHR24068">
    <property type="entry name" value="UBIQUITIN-CONJUGATING ENZYME E2"/>
    <property type="match status" value="1"/>
</dbReference>
<dbReference type="InterPro" id="IPR016135">
    <property type="entry name" value="UBQ-conjugating_enzyme/RWD"/>
</dbReference>
<organism evidence="2">
    <name type="scientific">Myxobolus squamalis</name>
    <name type="common">Myxosporean</name>
    <dbReference type="NCBI Taxonomy" id="59785"/>
    <lineage>
        <taxon>Eukaryota</taxon>
        <taxon>Metazoa</taxon>
        <taxon>Cnidaria</taxon>
        <taxon>Myxozoa</taxon>
        <taxon>Myxosporea</taxon>
        <taxon>Bivalvulida</taxon>
        <taxon>Platysporina</taxon>
        <taxon>Myxobolidae</taxon>
        <taxon>Myxobolus</taxon>
    </lineage>
</organism>
<protein>
    <submittedName>
        <fullName evidence="2">Ubiquitin-conjugating enzyme E2 variant 2 (Trinotate prediction)</fullName>
    </submittedName>
</protein>
<dbReference type="InterPro" id="IPR000608">
    <property type="entry name" value="UBC"/>
</dbReference>
<dbReference type="Gene3D" id="3.10.110.10">
    <property type="entry name" value="Ubiquitin Conjugating Enzyme"/>
    <property type="match status" value="1"/>
</dbReference>
<feature type="domain" description="UBC core" evidence="1">
    <location>
        <begin position="9"/>
        <end position="135"/>
    </location>
</feature>
<proteinExistence type="predicted"/>
<dbReference type="AlphaFoldDB" id="A0A6B2G4L1"/>
<name>A0A6B2G4L1_MYXSQ</name>
<evidence type="ECO:0000259" key="1">
    <source>
        <dbReference type="PROSITE" id="PS50127"/>
    </source>
</evidence>
<evidence type="ECO:0000313" key="2">
    <source>
        <dbReference type="EMBL" id="NDJ98540.1"/>
    </source>
</evidence>
<dbReference type="Pfam" id="PF00179">
    <property type="entry name" value="UQ_con"/>
    <property type="match status" value="1"/>
</dbReference>
<accession>A0A6B2G4L1</accession>
<dbReference type="EMBL" id="GHBR01005706">
    <property type="protein sequence ID" value="NDJ98540.1"/>
    <property type="molecule type" value="Transcribed_RNA"/>
</dbReference>
<reference evidence="2" key="1">
    <citation type="submission" date="2018-11" db="EMBL/GenBank/DDBJ databases">
        <title>Myxobolus squamalis genome and transcriptome.</title>
        <authorList>
            <person name="Yahalomi D."/>
            <person name="Atkinson S.D."/>
            <person name="Neuhof M."/>
            <person name="Chang E.S."/>
            <person name="Philippe H."/>
            <person name="Cartwright P."/>
            <person name="Bartholomew J.L."/>
            <person name="Huchon D."/>
        </authorList>
    </citation>
    <scope>NUCLEOTIDE SEQUENCE</scope>
    <source>
        <strain evidence="2">71B08</strain>
        <tissue evidence="2">Whole</tissue>
    </source>
</reference>
<dbReference type="PROSITE" id="PS50127">
    <property type="entry name" value="UBC_2"/>
    <property type="match status" value="1"/>
</dbReference>
<sequence length="135" mass="15348">MAYDKVVVPREFRLLDELEDGEKGDGDGTISWGLSNEGDNELKYWSASIVGPYKSPYRDKIYRLKLTCDEKYPSKAPEVHFVTPIKIIGVDASGHVGSKCCSLLENWKNEYKISDILKSIRITMKSNQNFALNRI</sequence>